<evidence type="ECO:0000313" key="2">
    <source>
        <dbReference type="EMBL" id="MBO3740149.1"/>
    </source>
</evidence>
<evidence type="ECO:0000313" key="3">
    <source>
        <dbReference type="Proteomes" id="UP000679690"/>
    </source>
</evidence>
<gene>
    <name evidence="2" type="ORF">J5X75_21840</name>
</gene>
<proteinExistence type="predicted"/>
<evidence type="ECO:0000256" key="1">
    <source>
        <dbReference type="SAM" id="MobiDB-lite"/>
    </source>
</evidence>
<protein>
    <submittedName>
        <fullName evidence="2">Uncharacterized protein</fullName>
    </submittedName>
</protein>
<dbReference type="Proteomes" id="UP000679690">
    <property type="component" value="Unassembled WGS sequence"/>
</dbReference>
<dbReference type="EMBL" id="JAGFNS010000014">
    <property type="protein sequence ID" value="MBO3740149.1"/>
    <property type="molecule type" value="Genomic_DNA"/>
</dbReference>
<feature type="region of interest" description="Disordered" evidence="1">
    <location>
        <begin position="368"/>
        <end position="390"/>
    </location>
</feature>
<reference evidence="2 3" key="1">
    <citation type="submission" date="2021-03" db="EMBL/GenBank/DDBJ databases">
        <title>Actinoplanes flavus sp. nov., a novel actinomycete isolated from Coconut Palm rhizosphere soil.</title>
        <authorList>
            <person name="Luo X."/>
        </authorList>
    </citation>
    <scope>NUCLEOTIDE SEQUENCE [LARGE SCALE GENOMIC DNA]</scope>
    <source>
        <strain evidence="2 3">NEAU-H7</strain>
    </source>
</reference>
<organism evidence="2 3">
    <name type="scientific">Actinoplanes flavus</name>
    <dbReference type="NCBI Taxonomy" id="2820290"/>
    <lineage>
        <taxon>Bacteria</taxon>
        <taxon>Bacillati</taxon>
        <taxon>Actinomycetota</taxon>
        <taxon>Actinomycetes</taxon>
        <taxon>Micromonosporales</taxon>
        <taxon>Micromonosporaceae</taxon>
        <taxon>Actinoplanes</taxon>
    </lineage>
</organism>
<accession>A0ABS3UN03</accession>
<feature type="compositionally biased region" description="Basic and acidic residues" evidence="1">
    <location>
        <begin position="377"/>
        <end position="390"/>
    </location>
</feature>
<dbReference type="RefSeq" id="WP_208469341.1">
    <property type="nucleotide sequence ID" value="NZ_JAGFNS010000014.1"/>
</dbReference>
<keyword evidence="3" id="KW-1185">Reference proteome</keyword>
<comment type="caution">
    <text evidence="2">The sequence shown here is derived from an EMBL/GenBank/DDBJ whole genome shotgun (WGS) entry which is preliminary data.</text>
</comment>
<name>A0ABS3UN03_9ACTN</name>
<sequence length="390" mass="41576">MQRARLAADRRLAIAPAAAQERIRTALRAMGSRIVRAAPGTIEALRGGRIRSVVGATDRALHTTVTVVGTATASRILMITRPAQVVDLNASPAVLAAELTDMVTLQQACDDAVRPGAARPFGPALLLITDDSRAAYLALLAQQQVSSRVRGQLRLMPARPPLTGTETVTLTSSGGPAPLTGHRLGGLIDTAAYIGGHGTALPPADQAALTELTVACWPLLHGVHTGVRLADDLARAANLADRQARIRSALAVRWIMRCQDCRFDKIVNPEYGRIAKRNHRLRNAIGIGAAAIMPFATVATVGARVATGLTFEPDYVCPRCQGLDADEVRAGICPHCGQLRKEVILGRCRNEKCRHDLAGLIGDPRPLLPLEPTVNTHPERTDHDHTAAPQ</sequence>